<dbReference type="HAMAP" id="MF_03013">
    <property type="entry name" value="CLU"/>
    <property type="match status" value="1"/>
</dbReference>
<dbReference type="Pfam" id="PF12807">
    <property type="entry name" value="eIF3_p135"/>
    <property type="match status" value="1"/>
</dbReference>
<evidence type="ECO:0000313" key="6">
    <source>
        <dbReference type="Proteomes" id="UP001583172"/>
    </source>
</evidence>
<evidence type="ECO:0000259" key="4">
    <source>
        <dbReference type="PROSITE" id="PS51823"/>
    </source>
</evidence>
<accession>A0ABR3VCB9</accession>
<feature type="region of interest" description="Disordered" evidence="3">
    <location>
        <begin position="1243"/>
        <end position="1313"/>
    </location>
</feature>
<dbReference type="SUPFAM" id="SSF48452">
    <property type="entry name" value="TPR-like"/>
    <property type="match status" value="1"/>
</dbReference>
<keyword evidence="1 2" id="KW-0963">Cytoplasm</keyword>
<feature type="region of interest" description="Disordered" evidence="3">
    <location>
        <begin position="926"/>
        <end position="965"/>
    </location>
</feature>
<dbReference type="EMBL" id="JAZGSY010000179">
    <property type="protein sequence ID" value="KAL1839026.1"/>
    <property type="molecule type" value="Genomic_DNA"/>
</dbReference>
<gene>
    <name evidence="2" type="primary">CLU1</name>
    <name evidence="2" type="synonym">TIF31</name>
    <name evidence="5" type="ORF">VTJ49DRAFT_1926</name>
</gene>
<dbReference type="Pfam" id="PF13424">
    <property type="entry name" value="TPR_12"/>
    <property type="match status" value="2"/>
</dbReference>
<comment type="subunit">
    <text evidence="2">May associate with the eukaryotic translation initiation factor 3 (eIF-3) complex.</text>
</comment>
<protein>
    <recommendedName>
        <fullName evidence="2">Clustered mitochondria protein homolog</fullName>
    </recommendedName>
    <alternativeName>
        <fullName evidence="2">Protein TIF31 homolog</fullName>
    </alternativeName>
</protein>
<evidence type="ECO:0000256" key="1">
    <source>
        <dbReference type="ARBA" id="ARBA00022490"/>
    </source>
</evidence>
<feature type="region of interest" description="Disordered" evidence="3">
    <location>
        <begin position="619"/>
        <end position="697"/>
    </location>
</feature>
<comment type="subcellular location">
    <subcellularLocation>
        <location evidence="2">Cytoplasm</location>
    </subcellularLocation>
</comment>
<proteinExistence type="inferred from homology"/>
<feature type="compositionally biased region" description="Low complexity" evidence="3">
    <location>
        <begin position="926"/>
        <end position="939"/>
    </location>
</feature>
<organism evidence="5 6">
    <name type="scientific">Humicola insolens</name>
    <name type="common">Soft-rot fungus</name>
    <dbReference type="NCBI Taxonomy" id="85995"/>
    <lineage>
        <taxon>Eukaryota</taxon>
        <taxon>Fungi</taxon>
        <taxon>Dikarya</taxon>
        <taxon>Ascomycota</taxon>
        <taxon>Pezizomycotina</taxon>
        <taxon>Sordariomycetes</taxon>
        <taxon>Sordariomycetidae</taxon>
        <taxon>Sordariales</taxon>
        <taxon>Chaetomiaceae</taxon>
        <taxon>Mycothermus</taxon>
    </lineage>
</organism>
<feature type="compositionally biased region" description="Low complexity" evidence="3">
    <location>
        <begin position="36"/>
        <end position="45"/>
    </location>
</feature>
<sequence length="1313" mass="144323">MADTNPNGPAPTNDPASETPAVQDTPTENPAESQPEAETAETAETAEQVDDAPFVVKIVLPHDASQPLELPVSPLEQIHEIRQSVIEHPSAVQYTCFHLEHEGRRLNDFAQISDIEGLGPDAELRVVEDPYTEKEARIHVMRIRELIGAAGDRTDTAHGILAATSIFSEVAAVAANEAEKELQPYDFGASPDLSVVLPQDAPPPCKTVKLLTVSPWNPPPAHWRQKGHLLYLVVTTNEGEQFHLTGHVGGFFVSNSNKDRFNPTPRTDAKGASAHSLFTLLEKLSPSFANAYNEHQQYLANKGHLAVLQIGNTFPSAPWLVPPATSPLRAHVADQTRPQETFLMGGAENTDSLRDWNEEFQSAKELPKDTIQDRVFRERLLAKLFADYNEAAARGAVLVARGEVAPLNPTEGRDAQIFVYNNIFYSFGADGVGTFTSEGGDEAARVATGKDVLGVKLVNQFDIDGLYTPGTVVVDYLGKRIVGQSIVPGIFRQPEPGENQIHYGAVDGREVVAADEAFEAPFEKLGKVLHLKKHPVWDKENKRFDLQASVEIKGLLGTDGRKYVLDLYRITPLDIAWLEETGSEGAEYPHRMAVLRPELIEILNKRKTHEFIRAQLAKRAAKDKENGAEEGAEEADKEKKTEADEGAAKEETQQETKANGAEETAQEKTEETAEGEEKQAEAGEAKEEKSDDGVDMSGFKFALNPDVFSGQVPQTDEEKEEMAKDEQEVRDVCSFLRDTVIPSLLKDLQDSDVSFPMDGRSLTSLLHRRGINMRYLGKLASLADSQRVACFREVCVREMISRAFKHIARQYLKTLPLPLASSCLSHLLNCLLGTGLNPKPVADIDESYRSLFTEADLAFEKVTPESLREAVQQEVACRFRFTLQDGWWNENRHLQLLREISLKLGLQVQFKKFQFFPPTEAELAAQQAAAEQAQTAEPTSGKKKSKKKARESSPTGAATSPVMAPHTFSPDDFVNMVPIVKDSCPRSALSEEALEAGRLSIYQGQRKLGEDLLVESLSLHEQIYGPVHPEVAQMYLTLAQLYVQMDHKDAAADLAKKAAVVGERTAGIDSAETVLNYLNLSLFLHQNGQTKLALGFAKHALTVWKVIYGLDHPDSITSINNVAVMLQSLKEYHESRRWFEESLRVCETSFGRQSVNAATVLFQLAQALALDQDAKAAVDRMRESFTIFRAILGPEDRNTKEAEHWLEQLTTNAVSIAKQAKDLESRRARAGYRFASSRGVGVAAAGAGPSSTAAAGGAAEVPKTAPPPDLNTRTIDELVRYIEGTDKKKKKPAAGGGDGKKRANPKKRGGARA</sequence>
<dbReference type="Gene3D" id="1.25.40.10">
    <property type="entry name" value="Tetratricopeptide repeat domain"/>
    <property type="match status" value="2"/>
</dbReference>
<comment type="caution">
    <text evidence="5">The sequence shown here is derived from an EMBL/GenBank/DDBJ whole genome shotgun (WGS) entry which is preliminary data.</text>
</comment>
<keyword evidence="6" id="KW-1185">Reference proteome</keyword>
<dbReference type="CDD" id="cd15466">
    <property type="entry name" value="CLU-central"/>
    <property type="match status" value="1"/>
</dbReference>
<name>A0ABR3VCB9_HUMIN</name>
<dbReference type="Pfam" id="PF13374">
    <property type="entry name" value="TPR_10"/>
    <property type="match status" value="1"/>
</dbReference>
<evidence type="ECO:0000313" key="5">
    <source>
        <dbReference type="EMBL" id="KAL1839026.1"/>
    </source>
</evidence>
<feature type="compositionally biased region" description="Basic and acidic residues" evidence="3">
    <location>
        <begin position="1274"/>
        <end position="1286"/>
    </location>
</feature>
<feature type="compositionally biased region" description="Low complexity" evidence="3">
    <location>
        <begin position="1243"/>
        <end position="1259"/>
    </location>
</feature>
<comment type="function">
    <text evidence="2">mRNA-binding protein involved in proper cytoplasmic distribution of mitochondria.</text>
</comment>
<feature type="domain" description="Clu" evidence="4">
    <location>
        <begin position="334"/>
        <end position="578"/>
    </location>
</feature>
<dbReference type="SUPFAM" id="SSF103107">
    <property type="entry name" value="Hypothetical protein c14orf129, hspc210"/>
    <property type="match status" value="1"/>
</dbReference>
<dbReference type="InterPro" id="IPR023231">
    <property type="entry name" value="GSKIP_dom_sf"/>
</dbReference>
<evidence type="ECO:0000256" key="3">
    <source>
        <dbReference type="SAM" id="MobiDB-lite"/>
    </source>
</evidence>
<dbReference type="PANTHER" id="PTHR12601:SF6">
    <property type="entry name" value="CLUSTERED MITOCHONDRIA PROTEIN HOMOLOG"/>
    <property type="match status" value="1"/>
</dbReference>
<evidence type="ECO:0000256" key="2">
    <source>
        <dbReference type="HAMAP-Rule" id="MF_03013"/>
    </source>
</evidence>
<dbReference type="InterPro" id="IPR028275">
    <property type="entry name" value="CLU_N"/>
</dbReference>
<dbReference type="InterPro" id="IPR011990">
    <property type="entry name" value="TPR-like_helical_dom_sf"/>
</dbReference>
<feature type="region of interest" description="Disordered" evidence="3">
    <location>
        <begin position="1"/>
        <end position="45"/>
    </location>
</feature>
<comment type="similarity">
    <text evidence="2">Belongs to the CLU family.</text>
</comment>
<dbReference type="Proteomes" id="UP001583172">
    <property type="component" value="Unassembled WGS sequence"/>
</dbReference>
<dbReference type="PROSITE" id="PS51823">
    <property type="entry name" value="CLU"/>
    <property type="match status" value="1"/>
</dbReference>
<feature type="compositionally biased region" description="Basic and acidic residues" evidence="3">
    <location>
        <begin position="665"/>
        <end position="692"/>
    </location>
</feature>
<feature type="compositionally biased region" description="Basic and acidic residues" evidence="3">
    <location>
        <begin position="634"/>
        <end position="654"/>
    </location>
</feature>
<feature type="compositionally biased region" description="Polar residues" evidence="3">
    <location>
        <begin position="14"/>
        <end position="32"/>
    </location>
</feature>
<feature type="compositionally biased region" description="Basic residues" evidence="3">
    <location>
        <begin position="1302"/>
        <end position="1313"/>
    </location>
</feature>
<dbReference type="PANTHER" id="PTHR12601">
    <property type="entry name" value="EUKARYOTIC TRANSLATION INITIATION FACTOR 3 SUBUNIT EIF-3"/>
    <property type="match status" value="1"/>
</dbReference>
<dbReference type="InterPro" id="IPR027523">
    <property type="entry name" value="CLU_prot"/>
</dbReference>
<keyword evidence="2" id="KW-0694">RNA-binding</keyword>
<dbReference type="InterPro" id="IPR025697">
    <property type="entry name" value="CLU_dom"/>
</dbReference>
<dbReference type="InterPro" id="IPR033646">
    <property type="entry name" value="CLU-central"/>
</dbReference>
<reference evidence="5 6" key="1">
    <citation type="journal article" date="2024" name="Commun. Biol.">
        <title>Comparative genomic analysis of thermophilic fungi reveals convergent evolutionary adaptations and gene losses.</title>
        <authorList>
            <person name="Steindorff A.S."/>
            <person name="Aguilar-Pontes M.V."/>
            <person name="Robinson A.J."/>
            <person name="Andreopoulos B."/>
            <person name="LaButti K."/>
            <person name="Kuo A."/>
            <person name="Mondo S."/>
            <person name="Riley R."/>
            <person name="Otillar R."/>
            <person name="Haridas S."/>
            <person name="Lipzen A."/>
            <person name="Grimwood J."/>
            <person name="Schmutz J."/>
            <person name="Clum A."/>
            <person name="Reid I.D."/>
            <person name="Moisan M.C."/>
            <person name="Butler G."/>
            <person name="Nguyen T.T.M."/>
            <person name="Dewar K."/>
            <person name="Conant G."/>
            <person name="Drula E."/>
            <person name="Henrissat B."/>
            <person name="Hansel C."/>
            <person name="Singer S."/>
            <person name="Hutchinson M.I."/>
            <person name="de Vries R.P."/>
            <person name="Natvig D.O."/>
            <person name="Powell A.J."/>
            <person name="Tsang A."/>
            <person name="Grigoriev I.V."/>
        </authorList>
    </citation>
    <scope>NUCLEOTIDE SEQUENCE [LARGE SCALE GENOMIC DNA]</scope>
    <source>
        <strain evidence="5 6">CBS 620.91</strain>
    </source>
</reference>
<dbReference type="Pfam" id="PF13236">
    <property type="entry name" value="CLU"/>
    <property type="match status" value="1"/>
</dbReference>
<dbReference type="Pfam" id="PF15044">
    <property type="entry name" value="CLU_N"/>
    <property type="match status" value="1"/>
</dbReference>